<organism evidence="4 5">
    <name type="scientific">Perkinsus olseni</name>
    <name type="common">Perkinsus atlanticus</name>
    <dbReference type="NCBI Taxonomy" id="32597"/>
    <lineage>
        <taxon>Eukaryota</taxon>
        <taxon>Sar</taxon>
        <taxon>Alveolata</taxon>
        <taxon>Perkinsozoa</taxon>
        <taxon>Perkinsea</taxon>
        <taxon>Perkinsida</taxon>
        <taxon>Perkinsidae</taxon>
        <taxon>Perkinsus</taxon>
    </lineage>
</organism>
<accession>A0A7J6MA58</accession>
<evidence type="ECO:0000259" key="3">
    <source>
        <dbReference type="PROSITE" id="PS50026"/>
    </source>
</evidence>
<keyword evidence="1" id="KW-0245">EGF-like domain</keyword>
<proteinExistence type="predicted"/>
<feature type="transmembrane region" description="Helical" evidence="2">
    <location>
        <begin position="73"/>
        <end position="97"/>
    </location>
</feature>
<sequence length="128" mass="14410">MPTVQQMTTQSPMGYPPNLALAALFFSVFMSICDLYSSYQCSGHGVCWPAYEDNHCVCNVWWVGDQCDAISSYYWLCIIIAIVVFIKLALFACYYWMKYNRAATAAPSQRVLHTSANGYPATNGVYQN</sequence>
<evidence type="ECO:0000256" key="1">
    <source>
        <dbReference type="PROSITE-ProRule" id="PRU00076"/>
    </source>
</evidence>
<gene>
    <name evidence="4" type="ORF">FOZ61_007212</name>
</gene>
<feature type="disulfide bond" evidence="1">
    <location>
        <begin position="58"/>
        <end position="67"/>
    </location>
</feature>
<keyword evidence="1" id="KW-1015">Disulfide bond</keyword>
<dbReference type="PROSITE" id="PS50026">
    <property type="entry name" value="EGF_3"/>
    <property type="match status" value="1"/>
</dbReference>
<dbReference type="PROSITE" id="PS00022">
    <property type="entry name" value="EGF_1"/>
    <property type="match status" value="1"/>
</dbReference>
<evidence type="ECO:0000313" key="5">
    <source>
        <dbReference type="Proteomes" id="UP000570595"/>
    </source>
</evidence>
<comment type="caution">
    <text evidence="4">The sequence shown here is derived from an EMBL/GenBank/DDBJ whole genome shotgun (WGS) entry which is preliminary data.</text>
</comment>
<evidence type="ECO:0000313" key="4">
    <source>
        <dbReference type="EMBL" id="KAF4668080.1"/>
    </source>
</evidence>
<name>A0A7J6MA58_PEROL</name>
<keyword evidence="2" id="KW-0472">Membrane</keyword>
<reference evidence="4 5" key="1">
    <citation type="submission" date="2020-04" db="EMBL/GenBank/DDBJ databases">
        <title>Perkinsus olseni comparative genomics.</title>
        <authorList>
            <person name="Bogema D.R."/>
        </authorList>
    </citation>
    <scope>NUCLEOTIDE SEQUENCE [LARGE SCALE GENOMIC DNA]</scope>
    <source>
        <strain evidence="4">ATCC PRA-179</strain>
    </source>
</reference>
<keyword evidence="2" id="KW-1133">Transmembrane helix</keyword>
<dbReference type="AlphaFoldDB" id="A0A7J6MA58"/>
<dbReference type="SUPFAM" id="SSF57196">
    <property type="entry name" value="EGF/Laminin"/>
    <property type="match status" value="1"/>
</dbReference>
<dbReference type="EMBL" id="JABAHT010000043">
    <property type="protein sequence ID" value="KAF4668080.1"/>
    <property type="molecule type" value="Genomic_DNA"/>
</dbReference>
<dbReference type="InterPro" id="IPR000742">
    <property type="entry name" value="EGF"/>
</dbReference>
<evidence type="ECO:0000256" key="2">
    <source>
        <dbReference type="SAM" id="Phobius"/>
    </source>
</evidence>
<dbReference type="Proteomes" id="UP000570595">
    <property type="component" value="Unassembled WGS sequence"/>
</dbReference>
<comment type="caution">
    <text evidence="1">Lacks conserved residue(s) required for the propagation of feature annotation.</text>
</comment>
<keyword evidence="2" id="KW-0812">Transmembrane</keyword>
<feature type="domain" description="EGF-like" evidence="3">
    <location>
        <begin position="29"/>
        <end position="68"/>
    </location>
</feature>
<protein>
    <recommendedName>
        <fullName evidence="3">EGF-like domain-containing protein</fullName>
    </recommendedName>
</protein>